<evidence type="ECO:0000313" key="1">
    <source>
        <dbReference type="EMBL" id="PNF31930.1"/>
    </source>
</evidence>
<dbReference type="Proteomes" id="UP000235965">
    <property type="component" value="Unassembled WGS sequence"/>
</dbReference>
<name>A0A2J7QTL6_9NEOP</name>
<dbReference type="OrthoDB" id="16729at2759"/>
<dbReference type="EMBL" id="NEVH01011194">
    <property type="protein sequence ID" value="PNF31930.1"/>
    <property type="molecule type" value="Genomic_DNA"/>
</dbReference>
<dbReference type="STRING" id="105785.A0A2J7QTL6"/>
<gene>
    <name evidence="1" type="ORF">B7P43_G07924</name>
</gene>
<dbReference type="Pfam" id="PF07426">
    <property type="entry name" value="Dynactin_p22"/>
    <property type="match status" value="1"/>
</dbReference>
<dbReference type="PANTHER" id="PTHR28360:SF1">
    <property type="entry name" value="DYNACTIN SUBUNIT 3"/>
    <property type="match status" value="1"/>
</dbReference>
<proteinExistence type="predicted"/>
<sequence length="190" mass="21528">MLLTQNEQKEIDLIDTRIEELEKRILGNHQSTENIIPITDSLINTNALINASLVGREAVSMFMRRLAELDKLLDPAVEDKAVDLSAKMEEVLVMEPLLQQNAKALYQIQKLASVLDSEAIKNVPSLTDRLEKLTLFYLDRKQEADATTANTMDLLQQYNTIIVNITKSFVQFEDTVTRLEIAALPRKEAD</sequence>
<evidence type="ECO:0008006" key="3">
    <source>
        <dbReference type="Google" id="ProtNLM"/>
    </source>
</evidence>
<dbReference type="EMBL" id="NEVH01011194">
    <property type="protein sequence ID" value="PNF31931.1"/>
    <property type="molecule type" value="Genomic_DNA"/>
</dbReference>
<dbReference type="AlphaFoldDB" id="A0A2J7QTL6"/>
<dbReference type="FunCoup" id="A0A2J7QTL6">
    <property type="interactions" value="935"/>
</dbReference>
<organism evidence="1 2">
    <name type="scientific">Cryptotermes secundus</name>
    <dbReference type="NCBI Taxonomy" id="105785"/>
    <lineage>
        <taxon>Eukaryota</taxon>
        <taxon>Metazoa</taxon>
        <taxon>Ecdysozoa</taxon>
        <taxon>Arthropoda</taxon>
        <taxon>Hexapoda</taxon>
        <taxon>Insecta</taxon>
        <taxon>Pterygota</taxon>
        <taxon>Neoptera</taxon>
        <taxon>Polyneoptera</taxon>
        <taxon>Dictyoptera</taxon>
        <taxon>Blattodea</taxon>
        <taxon>Blattoidea</taxon>
        <taxon>Termitoidae</taxon>
        <taxon>Kalotermitidae</taxon>
        <taxon>Cryptotermitinae</taxon>
        <taxon>Cryptotermes</taxon>
    </lineage>
</organism>
<dbReference type="GO" id="GO:0061640">
    <property type="term" value="P:cytoskeleton-dependent cytokinesis"/>
    <property type="evidence" value="ECO:0007669"/>
    <property type="project" value="InterPro"/>
</dbReference>
<dbReference type="InParanoid" id="A0A2J7QTL6"/>
<evidence type="ECO:0000313" key="2">
    <source>
        <dbReference type="Proteomes" id="UP000235965"/>
    </source>
</evidence>
<protein>
    <recommendedName>
        <fullName evidence="3">Dynactin subunit 3</fullName>
    </recommendedName>
</protein>
<accession>A0A2J7QTL6</accession>
<reference evidence="1 2" key="1">
    <citation type="submission" date="2017-12" db="EMBL/GenBank/DDBJ databases">
        <title>Hemimetabolous genomes reveal molecular basis of termite eusociality.</title>
        <authorList>
            <person name="Harrison M.C."/>
            <person name="Jongepier E."/>
            <person name="Robertson H.M."/>
            <person name="Arning N."/>
            <person name="Bitard-Feildel T."/>
            <person name="Chao H."/>
            <person name="Childers C.P."/>
            <person name="Dinh H."/>
            <person name="Doddapaneni H."/>
            <person name="Dugan S."/>
            <person name="Gowin J."/>
            <person name="Greiner C."/>
            <person name="Han Y."/>
            <person name="Hu H."/>
            <person name="Hughes D.S.T."/>
            <person name="Huylmans A.-K."/>
            <person name="Kemena C."/>
            <person name="Kremer L.P.M."/>
            <person name="Lee S.L."/>
            <person name="Lopez-Ezquerra A."/>
            <person name="Mallet L."/>
            <person name="Monroy-Kuhn J.M."/>
            <person name="Moser A."/>
            <person name="Murali S.C."/>
            <person name="Muzny D.M."/>
            <person name="Otani S."/>
            <person name="Piulachs M.-D."/>
            <person name="Poelchau M."/>
            <person name="Qu J."/>
            <person name="Schaub F."/>
            <person name="Wada-Katsumata A."/>
            <person name="Worley K.C."/>
            <person name="Xie Q."/>
            <person name="Ylla G."/>
            <person name="Poulsen M."/>
            <person name="Gibbs R.A."/>
            <person name="Schal C."/>
            <person name="Richards S."/>
            <person name="Belles X."/>
            <person name="Korb J."/>
            <person name="Bornberg-Bauer E."/>
        </authorList>
    </citation>
    <scope>NUCLEOTIDE SEQUENCE [LARGE SCALE GENOMIC DNA]</scope>
    <source>
        <tissue evidence="1">Whole body</tissue>
    </source>
</reference>
<comment type="caution">
    <text evidence="1">The sequence shown here is derived from an EMBL/GenBank/DDBJ whole genome shotgun (WGS) entry which is preliminary data.</text>
</comment>
<dbReference type="GO" id="GO:0005869">
    <property type="term" value="C:dynactin complex"/>
    <property type="evidence" value="ECO:0007669"/>
    <property type="project" value="InterPro"/>
</dbReference>
<keyword evidence="2" id="KW-1185">Reference proteome</keyword>
<dbReference type="PANTHER" id="PTHR28360">
    <property type="entry name" value="DYNACTIN SUBUNIT 3"/>
    <property type="match status" value="1"/>
</dbReference>
<dbReference type="InterPro" id="IPR009991">
    <property type="entry name" value="DCTN3"/>
</dbReference>